<keyword evidence="3" id="KW-1185">Reference proteome</keyword>
<accession>A0A409VT88</accession>
<gene>
    <name evidence="2" type="ORF">CVT26_002841</name>
</gene>
<dbReference type="InterPro" id="IPR029063">
    <property type="entry name" value="SAM-dependent_MTases_sf"/>
</dbReference>
<organism evidence="2 3">
    <name type="scientific">Gymnopilus dilepis</name>
    <dbReference type="NCBI Taxonomy" id="231916"/>
    <lineage>
        <taxon>Eukaryota</taxon>
        <taxon>Fungi</taxon>
        <taxon>Dikarya</taxon>
        <taxon>Basidiomycota</taxon>
        <taxon>Agaricomycotina</taxon>
        <taxon>Agaricomycetes</taxon>
        <taxon>Agaricomycetidae</taxon>
        <taxon>Agaricales</taxon>
        <taxon>Agaricineae</taxon>
        <taxon>Hymenogastraceae</taxon>
        <taxon>Gymnopilus</taxon>
    </lineage>
</organism>
<dbReference type="InParanoid" id="A0A409VT88"/>
<reference evidence="2 3" key="1">
    <citation type="journal article" date="2018" name="Evol. Lett.">
        <title>Horizontal gene cluster transfer increased hallucinogenic mushroom diversity.</title>
        <authorList>
            <person name="Reynolds H.T."/>
            <person name="Vijayakumar V."/>
            <person name="Gluck-Thaler E."/>
            <person name="Korotkin H.B."/>
            <person name="Matheny P.B."/>
            <person name="Slot J.C."/>
        </authorList>
    </citation>
    <scope>NUCLEOTIDE SEQUENCE [LARGE SCALE GENOMIC DNA]</scope>
    <source>
        <strain evidence="2 3">SRW20</strain>
    </source>
</reference>
<sequence length="295" mass="32044">MPNAQPIVLDASAIASVYSIAPNSTAGDRGQIQHRIDLIEIWEIQPGERVLEIGCGQGDCTVTLAHAVGEGGHVTAVDPAPLDYGSPYTLGQAQAHLSASIVGSRIRFVQAEPVAFLESTKEHYTTAVLAHCIWYFASPKTLSDILATLATRADRICLAEYALTASDPRSFPHVLAALTQASLECRKAVSQSNIRTVLSPTAIREKAAEVGLELLKEKTITPVETMFDGIWEVGAVLSDRFVEEIKTHVHGEREQAVIFASRDSVQANRDAVKAKGEKLRTMDVWASLYRRKTSP</sequence>
<dbReference type="Pfam" id="PF13649">
    <property type="entry name" value="Methyltransf_25"/>
    <property type="match status" value="1"/>
</dbReference>
<feature type="domain" description="Methyltransferase" evidence="1">
    <location>
        <begin position="50"/>
        <end position="147"/>
    </location>
</feature>
<evidence type="ECO:0000259" key="1">
    <source>
        <dbReference type="Pfam" id="PF13649"/>
    </source>
</evidence>
<dbReference type="Gene3D" id="3.40.50.150">
    <property type="entry name" value="Vaccinia Virus protein VP39"/>
    <property type="match status" value="1"/>
</dbReference>
<evidence type="ECO:0000313" key="3">
    <source>
        <dbReference type="Proteomes" id="UP000284706"/>
    </source>
</evidence>
<dbReference type="AlphaFoldDB" id="A0A409VT88"/>
<dbReference type="STRING" id="231916.A0A409VT88"/>
<dbReference type="InterPro" id="IPR041698">
    <property type="entry name" value="Methyltransf_25"/>
</dbReference>
<dbReference type="SUPFAM" id="SSF53335">
    <property type="entry name" value="S-adenosyl-L-methionine-dependent methyltransferases"/>
    <property type="match status" value="1"/>
</dbReference>
<name>A0A409VT88_9AGAR</name>
<dbReference type="CDD" id="cd02440">
    <property type="entry name" value="AdoMet_MTases"/>
    <property type="match status" value="1"/>
</dbReference>
<dbReference type="Proteomes" id="UP000284706">
    <property type="component" value="Unassembled WGS sequence"/>
</dbReference>
<proteinExistence type="predicted"/>
<dbReference type="OrthoDB" id="8300214at2759"/>
<comment type="caution">
    <text evidence="2">The sequence shown here is derived from an EMBL/GenBank/DDBJ whole genome shotgun (WGS) entry which is preliminary data.</text>
</comment>
<protein>
    <recommendedName>
        <fullName evidence="1">Methyltransferase domain-containing protein</fullName>
    </recommendedName>
</protein>
<evidence type="ECO:0000313" key="2">
    <source>
        <dbReference type="EMBL" id="PPQ69495.1"/>
    </source>
</evidence>
<dbReference type="EMBL" id="NHYE01005571">
    <property type="protein sequence ID" value="PPQ69495.1"/>
    <property type="molecule type" value="Genomic_DNA"/>
</dbReference>